<dbReference type="Proteomes" id="UP000781958">
    <property type="component" value="Unassembled WGS sequence"/>
</dbReference>
<proteinExistence type="predicted"/>
<sequence>MAKFWGKDTADRLTGSSDADSIYGGGGNDSLAGGLGNDYLNGGAGNDWLGDPYSGDAGNDSMYGGTGSDQLFGGAGNDWLDGGTDNDTLKGGRGDDTMFGGAGDDWLVDTLRDDGRDLFVPGAGNDHMVSYFDATADIFRMQSATGGFGKDDIQYFERGIDRIEFQGYTAGGMSVSTTQTGTVFSFRDGSSLSVDATGLQAGRDYVFT</sequence>
<dbReference type="PANTHER" id="PTHR38340">
    <property type="entry name" value="S-LAYER PROTEIN"/>
    <property type="match status" value="1"/>
</dbReference>
<protein>
    <submittedName>
        <fullName evidence="3">Ca2+-binding RTX toxin-like protein</fullName>
    </submittedName>
</protein>
<accession>A0ABS4SDZ1</accession>
<dbReference type="Pfam" id="PF00353">
    <property type="entry name" value="HemolysinCabind"/>
    <property type="match status" value="2"/>
</dbReference>
<dbReference type="InterPro" id="IPR001343">
    <property type="entry name" value="Hemolysn_Ca-bd"/>
</dbReference>
<dbReference type="SUPFAM" id="SSF51120">
    <property type="entry name" value="beta-Roll"/>
    <property type="match status" value="2"/>
</dbReference>
<dbReference type="RefSeq" id="WP_209763233.1">
    <property type="nucleotide sequence ID" value="NZ_JAGINP010000001.1"/>
</dbReference>
<organism evidence="3 4">
    <name type="scientific">Azospirillum rugosum</name>
    <dbReference type="NCBI Taxonomy" id="416170"/>
    <lineage>
        <taxon>Bacteria</taxon>
        <taxon>Pseudomonadati</taxon>
        <taxon>Pseudomonadota</taxon>
        <taxon>Alphaproteobacteria</taxon>
        <taxon>Rhodospirillales</taxon>
        <taxon>Azospirillaceae</taxon>
        <taxon>Azospirillum</taxon>
    </lineage>
</organism>
<comment type="subcellular location">
    <subcellularLocation>
        <location evidence="1">Secreted</location>
    </subcellularLocation>
</comment>
<dbReference type="PANTHER" id="PTHR38340:SF1">
    <property type="entry name" value="S-LAYER PROTEIN"/>
    <property type="match status" value="1"/>
</dbReference>
<gene>
    <name evidence="3" type="ORF">J2851_000511</name>
</gene>
<evidence type="ECO:0000256" key="1">
    <source>
        <dbReference type="ARBA" id="ARBA00004613"/>
    </source>
</evidence>
<dbReference type="PRINTS" id="PR00313">
    <property type="entry name" value="CABNDNGRPT"/>
</dbReference>
<dbReference type="EMBL" id="JAGINP010000001">
    <property type="protein sequence ID" value="MBP2290774.1"/>
    <property type="molecule type" value="Genomic_DNA"/>
</dbReference>
<dbReference type="Gene3D" id="2.150.10.10">
    <property type="entry name" value="Serralysin-like metalloprotease, C-terminal"/>
    <property type="match status" value="3"/>
</dbReference>
<evidence type="ECO:0000256" key="2">
    <source>
        <dbReference type="ARBA" id="ARBA00022525"/>
    </source>
</evidence>
<keyword evidence="2" id="KW-0964">Secreted</keyword>
<dbReference type="InterPro" id="IPR018511">
    <property type="entry name" value="Hemolysin-typ_Ca-bd_CS"/>
</dbReference>
<dbReference type="InterPro" id="IPR011049">
    <property type="entry name" value="Serralysin-like_metalloprot_C"/>
</dbReference>
<keyword evidence="4" id="KW-1185">Reference proteome</keyword>
<comment type="caution">
    <text evidence="3">The sequence shown here is derived from an EMBL/GenBank/DDBJ whole genome shotgun (WGS) entry which is preliminary data.</text>
</comment>
<reference evidence="3 4" key="1">
    <citation type="submission" date="2021-03" db="EMBL/GenBank/DDBJ databases">
        <title>Genomic Encyclopedia of Type Strains, Phase III (KMG-III): the genomes of soil and plant-associated and newly described type strains.</title>
        <authorList>
            <person name="Whitman W."/>
        </authorList>
    </citation>
    <scope>NUCLEOTIDE SEQUENCE [LARGE SCALE GENOMIC DNA]</scope>
    <source>
        <strain evidence="3 4">IMMIB AFH-6</strain>
    </source>
</reference>
<dbReference type="InterPro" id="IPR050557">
    <property type="entry name" value="RTX_toxin/Mannuronan_C5-epim"/>
</dbReference>
<dbReference type="PROSITE" id="PS00330">
    <property type="entry name" value="HEMOLYSIN_CALCIUM"/>
    <property type="match status" value="1"/>
</dbReference>
<evidence type="ECO:0000313" key="3">
    <source>
        <dbReference type="EMBL" id="MBP2290774.1"/>
    </source>
</evidence>
<name>A0ABS4SDZ1_9PROT</name>
<evidence type="ECO:0000313" key="4">
    <source>
        <dbReference type="Proteomes" id="UP000781958"/>
    </source>
</evidence>